<gene>
    <name evidence="5" type="ORF">AW171_hschr42536</name>
</gene>
<dbReference type="InterPro" id="IPR036259">
    <property type="entry name" value="MFS_trans_sf"/>
</dbReference>
<feature type="transmembrane region" description="Helical" evidence="3">
    <location>
        <begin position="289"/>
        <end position="311"/>
    </location>
</feature>
<comment type="subcellular location">
    <subcellularLocation>
        <location evidence="1">Membrane</location>
        <topology evidence="1">Multi-pass membrane protein</topology>
    </subcellularLocation>
</comment>
<comment type="similarity">
    <text evidence="2">Belongs to the major facilitator superfamily. Monocarboxylate porter (TC 2.A.1.13) family.</text>
</comment>
<feature type="transmembrane region" description="Helical" evidence="3">
    <location>
        <begin position="33"/>
        <end position="54"/>
    </location>
</feature>
<dbReference type="SUPFAM" id="SSF103473">
    <property type="entry name" value="MFS general substrate transporter"/>
    <property type="match status" value="1"/>
</dbReference>
<evidence type="ECO:0000256" key="1">
    <source>
        <dbReference type="ARBA" id="ARBA00004141"/>
    </source>
</evidence>
<dbReference type="Pfam" id="PF07690">
    <property type="entry name" value="MFS_1"/>
    <property type="match status" value="1"/>
</dbReference>
<dbReference type="RefSeq" id="XP_017987630.1">
    <property type="nucleotide sequence ID" value="XM_018131792.1"/>
</dbReference>
<dbReference type="GO" id="GO:0032218">
    <property type="term" value="P:riboflavin transport"/>
    <property type="evidence" value="ECO:0007669"/>
    <property type="project" value="TreeGrafter"/>
</dbReference>
<feature type="transmembrane region" description="Helical" evidence="3">
    <location>
        <begin position="318"/>
        <end position="339"/>
    </location>
</feature>
<dbReference type="Gene3D" id="1.20.1250.20">
    <property type="entry name" value="MFS general substrate transporter like domains"/>
    <property type="match status" value="1"/>
</dbReference>
<evidence type="ECO:0000313" key="6">
    <source>
        <dbReference type="Proteomes" id="UP000243052"/>
    </source>
</evidence>
<dbReference type="PANTHER" id="PTHR11360:SF177">
    <property type="entry name" value="RIBOFLAVIN TRANSPORTER MCH5"/>
    <property type="match status" value="1"/>
</dbReference>
<keyword evidence="3" id="KW-0812">Transmembrane</keyword>
<dbReference type="InterPro" id="IPR050327">
    <property type="entry name" value="Proton-linked_MCT"/>
</dbReference>
<feature type="transmembrane region" description="Helical" evidence="3">
    <location>
        <begin position="74"/>
        <end position="96"/>
    </location>
</feature>
<evidence type="ECO:0000313" key="5">
    <source>
        <dbReference type="EMBL" id="AMD20634.1"/>
    </source>
</evidence>
<evidence type="ECO:0000259" key="4">
    <source>
        <dbReference type="PROSITE" id="PS50850"/>
    </source>
</evidence>
<feature type="domain" description="Major facilitator superfamily (MFS) profile" evidence="4">
    <location>
        <begin position="32"/>
        <end position="461"/>
    </location>
</feature>
<dbReference type="InterPro" id="IPR011701">
    <property type="entry name" value="MFS"/>
</dbReference>
<protein>
    <submittedName>
        <fullName evidence="5">HDL110Cp</fullName>
    </submittedName>
</protein>
<feature type="transmembrane region" description="Helical" evidence="3">
    <location>
        <begin position="160"/>
        <end position="180"/>
    </location>
</feature>
<dbReference type="GO" id="GO:0016020">
    <property type="term" value="C:membrane"/>
    <property type="evidence" value="ECO:0007669"/>
    <property type="project" value="UniProtKB-SubCell"/>
</dbReference>
<keyword evidence="6" id="KW-1185">Reference proteome</keyword>
<evidence type="ECO:0000256" key="2">
    <source>
        <dbReference type="ARBA" id="ARBA00006727"/>
    </source>
</evidence>
<organism evidence="5 6">
    <name type="scientific">Eremothecium sinecaudum</name>
    <dbReference type="NCBI Taxonomy" id="45286"/>
    <lineage>
        <taxon>Eukaryota</taxon>
        <taxon>Fungi</taxon>
        <taxon>Dikarya</taxon>
        <taxon>Ascomycota</taxon>
        <taxon>Saccharomycotina</taxon>
        <taxon>Saccharomycetes</taxon>
        <taxon>Saccharomycetales</taxon>
        <taxon>Saccharomycetaceae</taxon>
        <taxon>Eremothecium</taxon>
    </lineage>
</organism>
<reference evidence="5 6" key="1">
    <citation type="submission" date="2016-01" db="EMBL/GenBank/DDBJ databases">
        <title>Genome sequence of the yeast Holleya sinecauda.</title>
        <authorList>
            <person name="Dietrich F.S."/>
        </authorList>
    </citation>
    <scope>NUCLEOTIDE SEQUENCE [LARGE SCALE GENOMIC DNA]</scope>
    <source>
        <strain evidence="5 6">ATCC 58844</strain>
    </source>
</reference>
<feature type="transmembrane region" description="Helical" evidence="3">
    <location>
        <begin position="411"/>
        <end position="432"/>
    </location>
</feature>
<sequence length="461" mass="50732">MITVERNSETSVDKSEDCVDENGFSYPDGGLKAWIVTIGAILGIFSIWGMFLIIGMIELHLSENQLQHESTSTIAWIFSVYTFFYFSSGIFSGLYFDRYGLRAPVLIGSALYLTGVLLTANATKVWHFIISFGCLVGISSGVAMNPLVAVISHYFYKKRGLAISLAISGGTLGGVAYSGIMGHLFRQVGFAWAMRLIALISLCALSIMIMLVREDPAKLKVLTEQERNLNVFRKTTQYIRECMDCKAIIHSSDYRWFAIATCAAEAACGCCITYLPRYMSTVGYDEEDYFLVITALNLASVVGGISVCIVADRWLGHFNAIIIVNLIIALAGFSIWLPAGSKSKIYMYVFSAIYGACYGPILMLVPVCCGKISRTDEFCTRYSTVYVLVSFTFLVTIPISAGIIGKGSLPSYKVFVVFISTISALSSVLFFLSKLYAVKTTTHTTKVNMKQTLLKAFSAIY</sequence>
<keyword evidence="3" id="KW-1133">Transmembrane helix</keyword>
<dbReference type="GeneID" id="28723889"/>
<dbReference type="InterPro" id="IPR020846">
    <property type="entry name" value="MFS_dom"/>
</dbReference>
<accession>A0A0X8HSI4</accession>
<evidence type="ECO:0000256" key="3">
    <source>
        <dbReference type="SAM" id="Phobius"/>
    </source>
</evidence>
<feature type="transmembrane region" description="Helical" evidence="3">
    <location>
        <begin position="385"/>
        <end position="405"/>
    </location>
</feature>
<feature type="transmembrane region" description="Helical" evidence="3">
    <location>
        <begin position="192"/>
        <end position="212"/>
    </location>
</feature>
<proteinExistence type="inferred from homology"/>
<dbReference type="PANTHER" id="PTHR11360">
    <property type="entry name" value="MONOCARBOXYLATE TRANSPORTER"/>
    <property type="match status" value="1"/>
</dbReference>
<dbReference type="PROSITE" id="PS50850">
    <property type="entry name" value="MFS"/>
    <property type="match status" value="1"/>
</dbReference>
<feature type="transmembrane region" description="Helical" evidence="3">
    <location>
        <begin position="126"/>
        <end position="148"/>
    </location>
</feature>
<dbReference type="Proteomes" id="UP000243052">
    <property type="component" value="Chromosome iv"/>
</dbReference>
<dbReference type="GO" id="GO:0022857">
    <property type="term" value="F:transmembrane transporter activity"/>
    <property type="evidence" value="ECO:0007669"/>
    <property type="project" value="InterPro"/>
</dbReference>
<feature type="transmembrane region" description="Helical" evidence="3">
    <location>
        <begin position="256"/>
        <end position="277"/>
    </location>
</feature>
<dbReference type="OrthoDB" id="6509908at2759"/>
<feature type="transmembrane region" description="Helical" evidence="3">
    <location>
        <begin position="345"/>
        <end position="365"/>
    </location>
</feature>
<name>A0A0X8HSI4_9SACH</name>
<dbReference type="AlphaFoldDB" id="A0A0X8HSI4"/>
<feature type="transmembrane region" description="Helical" evidence="3">
    <location>
        <begin position="103"/>
        <end position="120"/>
    </location>
</feature>
<keyword evidence="3" id="KW-0472">Membrane</keyword>
<dbReference type="EMBL" id="CP014244">
    <property type="protein sequence ID" value="AMD20634.1"/>
    <property type="molecule type" value="Genomic_DNA"/>
</dbReference>